<gene>
    <name evidence="10" type="ORF">DMB90_11960</name>
</gene>
<keyword evidence="2" id="KW-0813">Transport</keyword>
<evidence type="ECO:0000256" key="5">
    <source>
        <dbReference type="ARBA" id="ARBA00022741"/>
    </source>
</evidence>
<dbReference type="InterPro" id="IPR039421">
    <property type="entry name" value="Type_1_exporter"/>
</dbReference>
<reference evidence="10" key="1">
    <citation type="submission" date="2018-05" db="EMBL/GenBank/DDBJ databases">
        <title>Bacterial isolates from healthy term breastfed infants carrying antibiotic resistance genes.</title>
        <authorList>
            <person name="Casaburi G."/>
        </authorList>
    </citation>
    <scope>NUCLEOTIDE SEQUENCE [LARGE SCALE GENOMIC DNA]</scope>
    <source>
        <strain evidence="10">7084_4</strain>
    </source>
</reference>
<keyword evidence="6" id="KW-0067">ATP-binding</keyword>
<dbReference type="PROSITE" id="PS50893">
    <property type="entry name" value="ABC_TRANSPORTER_2"/>
    <property type="match status" value="1"/>
</dbReference>
<dbReference type="PROSITE" id="PS00211">
    <property type="entry name" value="ABC_TRANSPORTER_1"/>
    <property type="match status" value="1"/>
</dbReference>
<evidence type="ECO:0000259" key="9">
    <source>
        <dbReference type="PROSITE" id="PS50893"/>
    </source>
</evidence>
<keyword evidence="5" id="KW-0547">Nucleotide-binding</keyword>
<evidence type="ECO:0000256" key="8">
    <source>
        <dbReference type="ARBA" id="ARBA00023136"/>
    </source>
</evidence>
<dbReference type="FunFam" id="3.40.50.300:FF:000299">
    <property type="entry name" value="ABC transporter ATP-binding protein/permease"/>
    <property type="match status" value="1"/>
</dbReference>
<dbReference type="InterPro" id="IPR003593">
    <property type="entry name" value="AAA+_ATPase"/>
</dbReference>
<dbReference type="Gene3D" id="3.40.50.300">
    <property type="entry name" value="P-loop containing nucleotide triphosphate hydrolases"/>
    <property type="match status" value="1"/>
</dbReference>
<sequence length="264" mass="28631">MPLTCLPARLPRRYCASYSYGRTYSRSRFPSNGWGYSEYADRATACERHRSRPNAGAVRFAGISFAYHPGGAQVLNSVTLSVRPGEVIGIVGRSGSGKSTLARLMQRLYLPSVGQIFIDGTDIAHTDPQWLRRQVGVVLQETQLFSGTLRENIALAVPDASQEQVMAAAALAGAHEFISELPMGYDTPVGEHGGQLSGGQKQRIGLARALITDPKVLILDEATSALDYESERIIHHNMAEICRGGRYLLSPTACPPCGWPTVLS</sequence>
<dbReference type="InterPro" id="IPR027417">
    <property type="entry name" value="P-loop_NTPase"/>
</dbReference>
<dbReference type="InterPro" id="IPR003439">
    <property type="entry name" value="ABC_transporter-like_ATP-bd"/>
</dbReference>
<name>A0A5P6AAA9_RAOPL</name>
<comment type="subcellular location">
    <subcellularLocation>
        <location evidence="1">Cell membrane</location>
        <topology evidence="1">Multi-pass membrane protein</topology>
    </subcellularLocation>
</comment>
<keyword evidence="7" id="KW-1133">Transmembrane helix</keyword>
<evidence type="ECO:0000313" key="10">
    <source>
        <dbReference type="EMBL" id="QFG76735.1"/>
    </source>
</evidence>
<keyword evidence="8" id="KW-0472">Membrane</keyword>
<evidence type="ECO:0000256" key="3">
    <source>
        <dbReference type="ARBA" id="ARBA00022475"/>
    </source>
</evidence>
<keyword evidence="3" id="KW-1003">Cell membrane</keyword>
<evidence type="ECO:0000256" key="1">
    <source>
        <dbReference type="ARBA" id="ARBA00004651"/>
    </source>
</evidence>
<dbReference type="Pfam" id="PF00005">
    <property type="entry name" value="ABC_tran"/>
    <property type="match status" value="1"/>
</dbReference>
<protein>
    <recommendedName>
        <fullName evidence="9">ABC transporter domain-containing protein</fullName>
    </recommendedName>
</protein>
<dbReference type="SMART" id="SM00382">
    <property type="entry name" value="AAA"/>
    <property type="match status" value="1"/>
</dbReference>
<dbReference type="InterPro" id="IPR017871">
    <property type="entry name" value="ABC_transporter-like_CS"/>
</dbReference>
<proteinExistence type="predicted"/>
<dbReference type="GO" id="GO:0034040">
    <property type="term" value="F:ATPase-coupled lipid transmembrane transporter activity"/>
    <property type="evidence" value="ECO:0007669"/>
    <property type="project" value="TreeGrafter"/>
</dbReference>
<accession>A0A5P6AAA9</accession>
<dbReference type="PANTHER" id="PTHR24221:SF647">
    <property type="entry name" value="BLL6336 PROTEIN"/>
    <property type="match status" value="1"/>
</dbReference>
<dbReference type="GO" id="GO:0005524">
    <property type="term" value="F:ATP binding"/>
    <property type="evidence" value="ECO:0007669"/>
    <property type="project" value="UniProtKB-KW"/>
</dbReference>
<keyword evidence="4" id="KW-0812">Transmembrane</keyword>
<dbReference type="SUPFAM" id="SSF52540">
    <property type="entry name" value="P-loop containing nucleoside triphosphate hydrolases"/>
    <property type="match status" value="1"/>
</dbReference>
<dbReference type="GO" id="GO:0016887">
    <property type="term" value="F:ATP hydrolysis activity"/>
    <property type="evidence" value="ECO:0007669"/>
    <property type="project" value="InterPro"/>
</dbReference>
<evidence type="ECO:0000256" key="4">
    <source>
        <dbReference type="ARBA" id="ARBA00022692"/>
    </source>
</evidence>
<dbReference type="AlphaFoldDB" id="A0A5P6AAA9"/>
<dbReference type="PANTHER" id="PTHR24221">
    <property type="entry name" value="ATP-BINDING CASSETTE SUB-FAMILY B"/>
    <property type="match status" value="1"/>
</dbReference>
<dbReference type="GO" id="GO:0005886">
    <property type="term" value="C:plasma membrane"/>
    <property type="evidence" value="ECO:0007669"/>
    <property type="project" value="UniProtKB-SubCell"/>
</dbReference>
<organism evidence="10">
    <name type="scientific">Raoultella planticola</name>
    <name type="common">Klebsiella planticola</name>
    <dbReference type="NCBI Taxonomy" id="575"/>
    <lineage>
        <taxon>Bacteria</taxon>
        <taxon>Pseudomonadati</taxon>
        <taxon>Pseudomonadota</taxon>
        <taxon>Gammaproteobacteria</taxon>
        <taxon>Enterobacterales</taxon>
        <taxon>Enterobacteriaceae</taxon>
        <taxon>Klebsiella/Raoultella group</taxon>
        <taxon>Raoultella</taxon>
    </lineage>
</organism>
<evidence type="ECO:0000256" key="7">
    <source>
        <dbReference type="ARBA" id="ARBA00022989"/>
    </source>
</evidence>
<evidence type="ECO:0000256" key="2">
    <source>
        <dbReference type="ARBA" id="ARBA00022448"/>
    </source>
</evidence>
<dbReference type="EMBL" id="CP029752">
    <property type="protein sequence ID" value="QFG76735.1"/>
    <property type="molecule type" value="Genomic_DNA"/>
</dbReference>
<evidence type="ECO:0000256" key="6">
    <source>
        <dbReference type="ARBA" id="ARBA00022840"/>
    </source>
</evidence>
<feature type="domain" description="ABC transporter" evidence="9">
    <location>
        <begin position="58"/>
        <end position="264"/>
    </location>
</feature>